<dbReference type="Pfam" id="PF14111">
    <property type="entry name" value="DUF4283"/>
    <property type="match status" value="1"/>
</dbReference>
<accession>A0AAP0S697</accession>
<feature type="domain" description="DUF4283" evidence="1">
    <location>
        <begin position="63"/>
        <end position="135"/>
    </location>
</feature>
<evidence type="ECO:0000313" key="2">
    <source>
        <dbReference type="EMBL" id="KAK9288077.1"/>
    </source>
</evidence>
<gene>
    <name evidence="2" type="ORF">L1049_016523</name>
</gene>
<protein>
    <recommendedName>
        <fullName evidence="1">DUF4283 domain-containing protein</fullName>
    </recommendedName>
</protein>
<keyword evidence="3" id="KW-1185">Reference proteome</keyword>
<proteinExistence type="predicted"/>
<reference evidence="2 3" key="1">
    <citation type="journal article" date="2024" name="Plant J.">
        <title>Genome sequences and population genomics reveal climatic adaptation and genomic divergence between two closely related sweetgum species.</title>
        <authorList>
            <person name="Xu W.Q."/>
            <person name="Ren C.Q."/>
            <person name="Zhang X.Y."/>
            <person name="Comes H.P."/>
            <person name="Liu X.H."/>
            <person name="Li Y.G."/>
            <person name="Kettle C.J."/>
            <person name="Jalonen R."/>
            <person name="Gaisberger H."/>
            <person name="Ma Y.Z."/>
            <person name="Qiu Y.X."/>
        </authorList>
    </citation>
    <scope>NUCLEOTIDE SEQUENCE [LARGE SCALE GENOMIC DNA]</scope>
    <source>
        <strain evidence="2">Hangzhou</strain>
    </source>
</reference>
<dbReference type="EMBL" id="JBBPBK010000003">
    <property type="protein sequence ID" value="KAK9288077.1"/>
    <property type="molecule type" value="Genomic_DNA"/>
</dbReference>
<sequence>MDFQKVFTHSIQGNNPHLDPHDAGPSCIKATIINTPEFTGKNDSAISKTLDEDLNISNDLKFLSLIGKVFGEAVPLKVIMAKMTRNWYKVKGDVIFTLMGNDFFLVWFMNDADYNFVWEKRPWYVEHQVFVLEKWI</sequence>
<comment type="caution">
    <text evidence="2">The sequence shown here is derived from an EMBL/GenBank/DDBJ whole genome shotgun (WGS) entry which is preliminary data.</text>
</comment>
<evidence type="ECO:0000259" key="1">
    <source>
        <dbReference type="Pfam" id="PF14111"/>
    </source>
</evidence>
<dbReference type="Proteomes" id="UP001415857">
    <property type="component" value="Unassembled WGS sequence"/>
</dbReference>
<organism evidence="2 3">
    <name type="scientific">Liquidambar formosana</name>
    <name type="common">Formosan gum</name>
    <dbReference type="NCBI Taxonomy" id="63359"/>
    <lineage>
        <taxon>Eukaryota</taxon>
        <taxon>Viridiplantae</taxon>
        <taxon>Streptophyta</taxon>
        <taxon>Embryophyta</taxon>
        <taxon>Tracheophyta</taxon>
        <taxon>Spermatophyta</taxon>
        <taxon>Magnoliopsida</taxon>
        <taxon>eudicotyledons</taxon>
        <taxon>Gunneridae</taxon>
        <taxon>Pentapetalae</taxon>
        <taxon>Saxifragales</taxon>
        <taxon>Altingiaceae</taxon>
        <taxon>Liquidambar</taxon>
    </lineage>
</organism>
<evidence type="ECO:0000313" key="3">
    <source>
        <dbReference type="Proteomes" id="UP001415857"/>
    </source>
</evidence>
<dbReference type="AlphaFoldDB" id="A0AAP0S697"/>
<name>A0AAP0S697_LIQFO</name>
<dbReference type="InterPro" id="IPR025558">
    <property type="entry name" value="DUF4283"/>
</dbReference>